<gene>
    <name evidence="3" type="ORF">I6G81_09335</name>
    <name evidence="2" type="ORF">S3E15_02147</name>
</gene>
<evidence type="ECO:0000313" key="5">
    <source>
        <dbReference type="Proteomes" id="UP000596196"/>
    </source>
</evidence>
<protein>
    <submittedName>
        <fullName evidence="2">Uncharacterized protein</fullName>
    </submittedName>
</protein>
<dbReference type="RefSeq" id="WP_002012220.1">
    <property type="nucleotide sequence ID" value="NZ_CP009692.1"/>
</dbReference>
<dbReference type="EMBL" id="CP065877">
    <property type="protein sequence ID" value="QQA17637.1"/>
    <property type="molecule type" value="Genomic_DNA"/>
</dbReference>
<evidence type="ECO:0000256" key="1">
    <source>
        <dbReference type="SAM" id="Phobius"/>
    </source>
</evidence>
<evidence type="ECO:0000313" key="2">
    <source>
        <dbReference type="EMBL" id="OSX95669.1"/>
    </source>
</evidence>
<proteinExistence type="predicted"/>
<keyword evidence="1" id="KW-0472">Membrane</keyword>
<reference evidence="2 4" key="1">
    <citation type="submission" date="2016-12" db="EMBL/GenBank/DDBJ databases">
        <title>Genome Sequences of Twelve Sporeforming Bacillus Species Isolated from Foods.</title>
        <authorList>
            <person name="De Jong A."/>
            <person name="Holsappel S."/>
            <person name="Kuipers O.P."/>
        </authorList>
    </citation>
    <scope>NUCLEOTIDE SEQUENCE [LARGE SCALE GENOMIC DNA]</scope>
    <source>
        <strain evidence="2 4">S3E15</strain>
    </source>
</reference>
<keyword evidence="5" id="KW-1185">Reference proteome</keyword>
<dbReference type="Proteomes" id="UP000194131">
    <property type="component" value="Unassembled WGS sequence"/>
</dbReference>
<keyword evidence="1" id="KW-1133">Transmembrane helix</keyword>
<feature type="transmembrane region" description="Helical" evidence="1">
    <location>
        <begin position="6"/>
        <end position="37"/>
    </location>
</feature>
<keyword evidence="1" id="KW-0812">Transmembrane</keyword>
<name>A0AAP7WCP7_BACMY</name>
<accession>A0AAP7WCP7</accession>
<dbReference type="EMBL" id="MRWU01000002">
    <property type="protein sequence ID" value="OSX95669.1"/>
    <property type="molecule type" value="Genomic_DNA"/>
</dbReference>
<dbReference type="AlphaFoldDB" id="A0AAP7WCP7"/>
<dbReference type="Proteomes" id="UP000596196">
    <property type="component" value="Chromosome"/>
</dbReference>
<evidence type="ECO:0000313" key="3">
    <source>
        <dbReference type="EMBL" id="QQA17637.1"/>
    </source>
</evidence>
<sequence>MGVVDIGFGLLIIIAFIDYEKIQVVVLGVALFMMVFYSDVKKVILNEYRAFFHGKER</sequence>
<evidence type="ECO:0000313" key="4">
    <source>
        <dbReference type="Proteomes" id="UP000194131"/>
    </source>
</evidence>
<organism evidence="2 4">
    <name type="scientific">Bacillus mycoides</name>
    <dbReference type="NCBI Taxonomy" id="1405"/>
    <lineage>
        <taxon>Bacteria</taxon>
        <taxon>Bacillati</taxon>
        <taxon>Bacillota</taxon>
        <taxon>Bacilli</taxon>
        <taxon>Bacillales</taxon>
        <taxon>Bacillaceae</taxon>
        <taxon>Bacillus</taxon>
        <taxon>Bacillus cereus group</taxon>
    </lineage>
</organism>
<reference evidence="3 5" key="2">
    <citation type="submission" date="2020-12" db="EMBL/GenBank/DDBJ databases">
        <title>FDA dAtabase for Regulatory Grade micrObial Sequences (FDA-ARGOS): Supporting development and validation of Infectious Disease Dx tests.</title>
        <authorList>
            <person name="Nelson B."/>
            <person name="Plummer A."/>
            <person name="Tallon L."/>
            <person name="Sadzewicz L."/>
            <person name="Zhao X."/>
            <person name="Boylan J."/>
            <person name="Ott S."/>
            <person name="Bowen H."/>
            <person name="Vavikolanu K."/>
            <person name="Mehta A."/>
            <person name="Aluvathingal J."/>
            <person name="Nadendla S."/>
            <person name="Myers T."/>
            <person name="Yan Y."/>
            <person name="Sichtig H."/>
        </authorList>
    </citation>
    <scope>NUCLEOTIDE SEQUENCE [LARGE SCALE GENOMIC DNA]</scope>
    <source>
        <strain evidence="3 5">FDAARGOS_924</strain>
    </source>
</reference>